<evidence type="ECO:0000259" key="1">
    <source>
        <dbReference type="Pfam" id="PF04287"/>
    </source>
</evidence>
<dbReference type="SUPFAM" id="SSF158452">
    <property type="entry name" value="YqcC-like"/>
    <property type="match status" value="1"/>
</dbReference>
<sequence length="113" mass="13191">MVIQVKQRLLMLLAELEQQLQELGWWEQQPPSAQALQSQQPFCVDTLEFSQWLQWVFIPRMRSLASSEHNLPQQCAIYEMAEVVYREKGITVNNVLSCLKNIDAAIMTPHRLH</sequence>
<dbReference type="EMBL" id="CP114976">
    <property type="protein sequence ID" value="WBE26005.1"/>
    <property type="molecule type" value="Genomic_DNA"/>
</dbReference>
<dbReference type="InterPro" id="IPR023376">
    <property type="entry name" value="YqcC-like_dom"/>
</dbReference>
<dbReference type="InterPro" id="IPR007384">
    <property type="entry name" value="UCP006257"/>
</dbReference>
<dbReference type="KEGG" id="dce:O6P33_03965"/>
<gene>
    <name evidence="2" type="ORF">O6P33_03965</name>
</gene>
<dbReference type="Pfam" id="PF04287">
    <property type="entry name" value="DUF446"/>
    <property type="match status" value="1"/>
</dbReference>
<dbReference type="AlphaFoldDB" id="A0AAF0AJZ5"/>
<keyword evidence="3" id="KW-1185">Reference proteome</keyword>
<dbReference type="Proteomes" id="UP001212189">
    <property type="component" value="Chromosome"/>
</dbReference>
<dbReference type="PANTHER" id="PTHR39586">
    <property type="entry name" value="CYTOPLASMIC PROTEIN-RELATED"/>
    <property type="match status" value="1"/>
</dbReference>
<name>A0AAF0AJZ5_9GAMM</name>
<reference evidence="2 3" key="1">
    <citation type="submission" date="2022-12" db="EMBL/GenBank/DDBJ databases">
        <title>Coexistence and Characterization of a Novel Tigecycline Resistance gene tet(X) variant and blaNDM-1 in a Pseudomonas caeni Isolate of Chicken Origin.</title>
        <authorList>
            <person name="Lu X."/>
            <person name="Zhang L."/>
            <person name="Li R."/>
            <person name="Wang Z."/>
        </authorList>
    </citation>
    <scope>NUCLEOTIDE SEQUENCE [LARGE SCALE GENOMIC DNA]</scope>
    <source>
        <strain evidence="2 3">CE14</strain>
    </source>
</reference>
<dbReference type="GO" id="GO:0044010">
    <property type="term" value="P:single-species biofilm formation"/>
    <property type="evidence" value="ECO:0007669"/>
    <property type="project" value="TreeGrafter"/>
</dbReference>
<evidence type="ECO:0000313" key="2">
    <source>
        <dbReference type="EMBL" id="WBE26005.1"/>
    </source>
</evidence>
<proteinExistence type="predicted"/>
<protein>
    <submittedName>
        <fullName evidence="2">YqcC family protein</fullName>
    </submittedName>
</protein>
<dbReference type="InterPro" id="IPR036814">
    <property type="entry name" value="YqcC-like_sf"/>
</dbReference>
<dbReference type="PIRSF" id="PIRSF006257">
    <property type="entry name" value="UCP006257"/>
    <property type="match status" value="1"/>
</dbReference>
<dbReference type="Gene3D" id="1.20.1440.40">
    <property type="entry name" value="YqcC-like"/>
    <property type="match status" value="1"/>
</dbReference>
<evidence type="ECO:0000313" key="3">
    <source>
        <dbReference type="Proteomes" id="UP001212189"/>
    </source>
</evidence>
<accession>A0AAF0AJZ5</accession>
<dbReference type="PANTHER" id="PTHR39586:SF1">
    <property type="entry name" value="CYTOPLASMIC PROTEIN"/>
    <property type="match status" value="1"/>
</dbReference>
<feature type="domain" description="YqcC-like" evidence="1">
    <location>
        <begin position="10"/>
        <end position="104"/>
    </location>
</feature>
<organism evidence="2 3">
    <name type="scientific">Denitrificimonas caeni</name>
    <dbReference type="NCBI Taxonomy" id="521720"/>
    <lineage>
        <taxon>Bacteria</taxon>
        <taxon>Pseudomonadati</taxon>
        <taxon>Pseudomonadota</taxon>
        <taxon>Gammaproteobacteria</taxon>
        <taxon>Pseudomonadales</taxon>
        <taxon>Pseudomonadaceae</taxon>
        <taxon>Denitrificimonas</taxon>
    </lineage>
</organism>
<dbReference type="RefSeq" id="WP_269818951.1">
    <property type="nucleotide sequence ID" value="NZ_CP114976.1"/>
</dbReference>